<feature type="transmembrane region" description="Helical" evidence="6">
    <location>
        <begin position="213"/>
        <end position="236"/>
    </location>
</feature>
<proteinExistence type="predicted"/>
<feature type="transmembrane region" description="Helical" evidence="6">
    <location>
        <begin position="248"/>
        <end position="271"/>
    </location>
</feature>
<dbReference type="Proteomes" id="UP000256709">
    <property type="component" value="Unassembled WGS sequence"/>
</dbReference>
<keyword evidence="3 6" id="KW-0812">Transmembrane</keyword>
<evidence type="ECO:0000256" key="4">
    <source>
        <dbReference type="ARBA" id="ARBA00022989"/>
    </source>
</evidence>
<protein>
    <submittedName>
        <fullName evidence="7">Amino acid transporter</fullName>
    </submittedName>
</protein>
<dbReference type="InterPro" id="IPR050367">
    <property type="entry name" value="APC_superfamily"/>
</dbReference>
<organism evidence="7 8">
    <name type="scientific">Subtercola boreus</name>
    <dbReference type="NCBI Taxonomy" id="120213"/>
    <lineage>
        <taxon>Bacteria</taxon>
        <taxon>Bacillati</taxon>
        <taxon>Actinomycetota</taxon>
        <taxon>Actinomycetes</taxon>
        <taxon>Micrococcales</taxon>
        <taxon>Microbacteriaceae</taxon>
        <taxon>Subtercola</taxon>
    </lineage>
</organism>
<dbReference type="RefSeq" id="WP_116284558.1">
    <property type="nucleotide sequence ID" value="NZ_NBXA01000034.1"/>
</dbReference>
<feature type="transmembrane region" description="Helical" evidence="6">
    <location>
        <begin position="416"/>
        <end position="437"/>
    </location>
</feature>
<feature type="transmembrane region" description="Helical" evidence="6">
    <location>
        <begin position="302"/>
        <end position="323"/>
    </location>
</feature>
<keyword evidence="4 6" id="KW-1133">Transmembrane helix</keyword>
<feature type="transmembrane region" description="Helical" evidence="6">
    <location>
        <begin position="449"/>
        <end position="472"/>
    </location>
</feature>
<evidence type="ECO:0000313" key="7">
    <source>
        <dbReference type="EMBL" id="RFA06919.1"/>
    </source>
</evidence>
<reference evidence="7 8" key="1">
    <citation type="submission" date="2017-04" db="EMBL/GenBank/DDBJ databases">
        <title>Comparative genome analysis of Subtercola boreus.</title>
        <authorList>
            <person name="Cho Y.-J."/>
            <person name="Cho A."/>
            <person name="Kim O.-S."/>
            <person name="Lee J.-I."/>
        </authorList>
    </citation>
    <scope>NUCLEOTIDE SEQUENCE [LARGE SCALE GENOMIC DNA]</scope>
    <source>
        <strain evidence="7 8">P27444</strain>
    </source>
</reference>
<name>A0A3E0VAZ9_9MICO</name>
<comment type="caution">
    <text evidence="7">The sequence shown here is derived from an EMBL/GenBank/DDBJ whole genome shotgun (WGS) entry which is preliminary data.</text>
</comment>
<feature type="transmembrane region" description="Helical" evidence="6">
    <location>
        <begin position="385"/>
        <end position="407"/>
    </location>
</feature>
<dbReference type="InterPro" id="IPR002293">
    <property type="entry name" value="AA/rel_permease1"/>
</dbReference>
<evidence type="ECO:0000256" key="3">
    <source>
        <dbReference type="ARBA" id="ARBA00022692"/>
    </source>
</evidence>
<feature type="transmembrane region" description="Helical" evidence="6">
    <location>
        <begin position="351"/>
        <end position="373"/>
    </location>
</feature>
<dbReference type="OrthoDB" id="137613at2"/>
<dbReference type="Pfam" id="PF13520">
    <property type="entry name" value="AA_permease_2"/>
    <property type="match status" value="1"/>
</dbReference>
<evidence type="ECO:0000256" key="1">
    <source>
        <dbReference type="ARBA" id="ARBA00004651"/>
    </source>
</evidence>
<evidence type="ECO:0000313" key="8">
    <source>
        <dbReference type="Proteomes" id="UP000256709"/>
    </source>
</evidence>
<dbReference type="AlphaFoldDB" id="A0A3E0VAZ9"/>
<feature type="transmembrane region" description="Helical" evidence="6">
    <location>
        <begin position="64"/>
        <end position="83"/>
    </location>
</feature>
<evidence type="ECO:0000256" key="6">
    <source>
        <dbReference type="SAM" id="Phobius"/>
    </source>
</evidence>
<feature type="transmembrane region" description="Helical" evidence="6">
    <location>
        <begin position="144"/>
        <end position="161"/>
    </location>
</feature>
<dbReference type="GO" id="GO:0005886">
    <property type="term" value="C:plasma membrane"/>
    <property type="evidence" value="ECO:0007669"/>
    <property type="project" value="UniProtKB-SubCell"/>
</dbReference>
<gene>
    <name evidence="7" type="ORF">B7R21_17525</name>
</gene>
<feature type="transmembrane region" description="Helical" evidence="6">
    <location>
        <begin position="104"/>
        <end position="124"/>
    </location>
</feature>
<feature type="transmembrane region" description="Helical" evidence="6">
    <location>
        <begin position="173"/>
        <end position="193"/>
    </location>
</feature>
<sequence>MPTTSAESPTTAIPDSTTARTALRSNALGVSSLVFIVISAAAPLTVIAGIGPLAILIGGIGAPLAYLIAGLVLAIFAVAFMAMTRHIRALGGFYTYIAESLGKVLGLGASTLAWFSYNALQIGLYGLFGVQANGLIKIVSGVDVPWWLLAALCIAAVYVVASRGVDVGARLLAVLLSAETLILLIFAVAVFAQHGAAGITFGSFDPATLMNPGMLAILGFAFAAFMGFESTVLYRAEARRPDITIPRATYISVIFMGLFYAFIIWAIIIALGEANAVAGAADDSATLVFRLAAQYLGPWAEITMYVLVVTSVFAAQLAFHNAINRYSFALARDGVFPRALFRTGATTGAPWPAGLVQTVLAAVVVGLFAAVGADPYLQLVLWVNGPGAIGIVALQALTSVAVVVFFVRHRNIARAWYVLPAAVLSALAMLALLTALIGTLDLLTAAGPVVNTILISAVTASFIIGAVLASVWRRTRPSVYARIGGTEEIAS</sequence>
<dbReference type="PIRSF" id="PIRSF006060">
    <property type="entry name" value="AA_transporter"/>
    <property type="match status" value="1"/>
</dbReference>
<evidence type="ECO:0000256" key="2">
    <source>
        <dbReference type="ARBA" id="ARBA00022475"/>
    </source>
</evidence>
<evidence type="ECO:0000256" key="5">
    <source>
        <dbReference type="ARBA" id="ARBA00023136"/>
    </source>
</evidence>
<dbReference type="GO" id="GO:0022857">
    <property type="term" value="F:transmembrane transporter activity"/>
    <property type="evidence" value="ECO:0007669"/>
    <property type="project" value="InterPro"/>
</dbReference>
<dbReference type="PANTHER" id="PTHR42770:SF16">
    <property type="entry name" value="AMINO ACID PERMEASE"/>
    <property type="match status" value="1"/>
</dbReference>
<keyword evidence="5 6" id="KW-0472">Membrane</keyword>
<accession>A0A3E0VAZ9</accession>
<dbReference type="PANTHER" id="PTHR42770">
    <property type="entry name" value="AMINO ACID TRANSPORTER-RELATED"/>
    <property type="match status" value="1"/>
</dbReference>
<keyword evidence="2" id="KW-1003">Cell membrane</keyword>
<feature type="transmembrane region" description="Helical" evidence="6">
    <location>
        <begin position="33"/>
        <end position="58"/>
    </location>
</feature>
<dbReference type="EMBL" id="NBXA01000034">
    <property type="protein sequence ID" value="RFA06919.1"/>
    <property type="molecule type" value="Genomic_DNA"/>
</dbReference>
<comment type="subcellular location">
    <subcellularLocation>
        <location evidence="1">Cell membrane</location>
        <topology evidence="1">Multi-pass membrane protein</topology>
    </subcellularLocation>
</comment>
<dbReference type="Gene3D" id="1.20.1740.10">
    <property type="entry name" value="Amino acid/polyamine transporter I"/>
    <property type="match status" value="1"/>
</dbReference>